<organism evidence="1 2">
    <name type="scientific">Riccia sorocarpa</name>
    <dbReference type="NCBI Taxonomy" id="122646"/>
    <lineage>
        <taxon>Eukaryota</taxon>
        <taxon>Viridiplantae</taxon>
        <taxon>Streptophyta</taxon>
        <taxon>Embryophyta</taxon>
        <taxon>Marchantiophyta</taxon>
        <taxon>Marchantiopsida</taxon>
        <taxon>Marchantiidae</taxon>
        <taxon>Marchantiales</taxon>
        <taxon>Ricciaceae</taxon>
        <taxon>Riccia</taxon>
    </lineage>
</organism>
<evidence type="ECO:0000313" key="1">
    <source>
        <dbReference type="EMBL" id="KAL3680509.1"/>
    </source>
</evidence>
<reference evidence="1 2" key="1">
    <citation type="submission" date="2024-09" db="EMBL/GenBank/DDBJ databases">
        <title>Chromosome-scale assembly of Riccia sorocarpa.</title>
        <authorList>
            <person name="Paukszto L."/>
        </authorList>
    </citation>
    <scope>NUCLEOTIDE SEQUENCE [LARGE SCALE GENOMIC DNA]</scope>
    <source>
        <strain evidence="1">LP-2024</strain>
        <tissue evidence="1">Aerial parts of the thallus</tissue>
    </source>
</reference>
<name>A0ABD3GTQ5_9MARC</name>
<dbReference type="EMBL" id="JBJQOH010000007">
    <property type="protein sequence ID" value="KAL3680509.1"/>
    <property type="molecule type" value="Genomic_DNA"/>
</dbReference>
<dbReference type="AlphaFoldDB" id="A0ABD3GTQ5"/>
<proteinExistence type="predicted"/>
<sequence>MSEAEWVIPGVFSCLHLMCQTGCRNPSSLVDDELPELRAWENRRGLSRYMKARKAWNMRGLALKEDNLMDRERTRGRFPAMSWAWSCGDESAPKLVLQSHAGNPVWTNRVQMNRLGKRHNKAEYSIRLRTVSELTAQEMDTAQWVPAYQLKAGQMR</sequence>
<evidence type="ECO:0000313" key="2">
    <source>
        <dbReference type="Proteomes" id="UP001633002"/>
    </source>
</evidence>
<keyword evidence="2" id="KW-1185">Reference proteome</keyword>
<accession>A0ABD3GTQ5</accession>
<gene>
    <name evidence="1" type="ORF">R1sor_023465</name>
</gene>
<dbReference type="Proteomes" id="UP001633002">
    <property type="component" value="Unassembled WGS sequence"/>
</dbReference>
<comment type="caution">
    <text evidence="1">The sequence shown here is derived from an EMBL/GenBank/DDBJ whole genome shotgun (WGS) entry which is preliminary data.</text>
</comment>
<protein>
    <submittedName>
        <fullName evidence="1">Uncharacterized protein</fullName>
    </submittedName>
</protein>